<comment type="caution">
    <text evidence="2">The sequence shown here is derived from an EMBL/GenBank/DDBJ whole genome shotgun (WGS) entry which is preliminary data.</text>
</comment>
<protein>
    <submittedName>
        <fullName evidence="2">Uncharacterized protein</fullName>
    </submittedName>
</protein>
<evidence type="ECO:0000313" key="3">
    <source>
        <dbReference type="Proteomes" id="UP000054092"/>
    </source>
</evidence>
<organism evidence="2 3">
    <name type="scientific">Mesotoga prima</name>
    <dbReference type="NCBI Taxonomy" id="1184387"/>
    <lineage>
        <taxon>Bacteria</taxon>
        <taxon>Thermotogati</taxon>
        <taxon>Thermotogota</taxon>
        <taxon>Thermotogae</taxon>
        <taxon>Kosmotogales</taxon>
        <taxon>Kosmotogaceae</taxon>
        <taxon>Mesotoga</taxon>
    </lineage>
</organism>
<dbReference type="PATRIC" id="fig|1184387.3.peg.1537"/>
<dbReference type="AlphaFoldDB" id="A0A117M240"/>
<proteinExistence type="predicted"/>
<dbReference type="Proteomes" id="UP000054092">
    <property type="component" value="Unassembled WGS sequence"/>
</dbReference>
<accession>A0A117M240</accession>
<feature type="transmembrane region" description="Helical" evidence="1">
    <location>
        <begin position="30"/>
        <end position="50"/>
    </location>
</feature>
<dbReference type="EMBL" id="LGGP01000189">
    <property type="protein sequence ID" value="KUK80214.1"/>
    <property type="molecule type" value="Genomic_DNA"/>
</dbReference>
<reference evidence="3" key="1">
    <citation type="journal article" date="2015" name="MBio">
        <title>Genome-Resolved Metagenomic Analysis Reveals Roles for Candidate Phyla and Other Microbial Community Members in Biogeochemical Transformations in Oil Reservoirs.</title>
        <authorList>
            <person name="Hu P."/>
            <person name="Tom L."/>
            <person name="Singh A."/>
            <person name="Thomas B.C."/>
            <person name="Baker B.J."/>
            <person name="Piceno Y.M."/>
            <person name="Andersen G.L."/>
            <person name="Banfield J.F."/>
        </authorList>
    </citation>
    <scope>NUCLEOTIDE SEQUENCE [LARGE SCALE GENOMIC DNA]</scope>
</reference>
<gene>
    <name evidence="2" type="ORF">XD94_1107</name>
</gene>
<name>A0A117M240_9BACT</name>
<evidence type="ECO:0000313" key="2">
    <source>
        <dbReference type="EMBL" id="KUK80214.1"/>
    </source>
</evidence>
<evidence type="ECO:0000256" key="1">
    <source>
        <dbReference type="SAM" id="Phobius"/>
    </source>
</evidence>
<sequence length="95" mass="11184">MMYLQWMLWGEGVMKLIPRRRSQLKNLKQSFLVFTAGMAVASAYLTYCVLTKGEVLQANPKLWIVVIGIYTLTILSALYYTILERTYKKRKRTDW</sequence>
<keyword evidence="1" id="KW-0812">Transmembrane</keyword>
<keyword evidence="1" id="KW-0472">Membrane</keyword>
<keyword evidence="1" id="KW-1133">Transmembrane helix</keyword>
<feature type="transmembrane region" description="Helical" evidence="1">
    <location>
        <begin position="62"/>
        <end position="82"/>
    </location>
</feature>